<protein>
    <submittedName>
        <fullName evidence="1">Uncharacterized protein</fullName>
    </submittedName>
</protein>
<accession>A0A218VE06</accession>
<name>A0A218VE06_9PASE</name>
<proteinExistence type="predicted"/>
<dbReference type="EMBL" id="MUZQ01000003">
    <property type="protein sequence ID" value="OWK64315.1"/>
    <property type="molecule type" value="Genomic_DNA"/>
</dbReference>
<dbReference type="Proteomes" id="UP000197619">
    <property type="component" value="Unassembled WGS sequence"/>
</dbReference>
<sequence length="13" mass="1505">MRGHSLKLCQGKF</sequence>
<organism evidence="1 2">
    <name type="scientific">Lonchura striata</name>
    <name type="common">white-rumped munia</name>
    <dbReference type="NCBI Taxonomy" id="40157"/>
    <lineage>
        <taxon>Eukaryota</taxon>
        <taxon>Metazoa</taxon>
        <taxon>Chordata</taxon>
        <taxon>Craniata</taxon>
        <taxon>Vertebrata</taxon>
        <taxon>Euteleostomi</taxon>
        <taxon>Archelosauria</taxon>
        <taxon>Archosauria</taxon>
        <taxon>Dinosauria</taxon>
        <taxon>Saurischia</taxon>
        <taxon>Theropoda</taxon>
        <taxon>Coelurosauria</taxon>
        <taxon>Aves</taxon>
        <taxon>Neognathae</taxon>
        <taxon>Neoaves</taxon>
        <taxon>Telluraves</taxon>
        <taxon>Australaves</taxon>
        <taxon>Passeriformes</taxon>
        <taxon>Passeroidea</taxon>
        <taxon>Estrildidae</taxon>
        <taxon>Estrildinae</taxon>
        <taxon>Lonchura</taxon>
    </lineage>
</organism>
<comment type="caution">
    <text evidence="1">The sequence shown here is derived from an EMBL/GenBank/DDBJ whole genome shotgun (WGS) entry which is preliminary data.</text>
</comment>
<keyword evidence="2" id="KW-1185">Reference proteome</keyword>
<gene>
    <name evidence="1" type="ORF">RLOC_00013615</name>
</gene>
<evidence type="ECO:0000313" key="1">
    <source>
        <dbReference type="EMBL" id="OWK64315.1"/>
    </source>
</evidence>
<reference evidence="1 2" key="1">
    <citation type="submission" date="2017-05" db="EMBL/GenBank/DDBJ databases">
        <title>Genome of assembly of the Bengalese finch, Lonchura striata domestica.</title>
        <authorList>
            <person name="Colquitt B.M."/>
            <person name="Brainard M.S."/>
        </authorList>
    </citation>
    <scope>NUCLEOTIDE SEQUENCE [LARGE SCALE GENOMIC DNA]</scope>
    <source>
        <strain evidence="1">White83orange57</strain>
    </source>
</reference>
<evidence type="ECO:0000313" key="2">
    <source>
        <dbReference type="Proteomes" id="UP000197619"/>
    </source>
</evidence>